<keyword evidence="2" id="KW-0238">DNA-binding</keyword>
<evidence type="ECO:0000313" key="6">
    <source>
        <dbReference type="EMBL" id="MDB2001643.1"/>
    </source>
</evidence>
<dbReference type="PANTHER" id="PTHR43537">
    <property type="entry name" value="TRANSCRIPTIONAL REGULATOR, GNTR FAMILY"/>
    <property type="match status" value="1"/>
</dbReference>
<dbReference type="Pfam" id="PF07729">
    <property type="entry name" value="FCD"/>
    <property type="match status" value="1"/>
</dbReference>
<reference evidence="5" key="1">
    <citation type="journal article" date="2022" name="Cell Host Microbe">
        <title>Colonization of the live biotherapeutic product VE303 and modulation of the microbiota and metabolites in healthy volunteers.</title>
        <authorList>
            <person name="Dsouza M."/>
            <person name="Menon R."/>
            <person name="Crossette E."/>
            <person name="Bhattarai S.K."/>
            <person name="Schneider J."/>
            <person name="Kim Y.G."/>
            <person name="Reddy S."/>
            <person name="Caballero S."/>
            <person name="Felix C."/>
            <person name="Cornacchione L."/>
            <person name="Hendrickson J."/>
            <person name="Watson A.R."/>
            <person name="Minot S.S."/>
            <person name="Greenfield N."/>
            <person name="Schopf L."/>
            <person name="Szabady R."/>
            <person name="Patarroyo J."/>
            <person name="Smith W."/>
            <person name="Harrison P."/>
            <person name="Kuijper E.J."/>
            <person name="Kelly C.P."/>
            <person name="Olle B."/>
            <person name="Bobilev D."/>
            <person name="Silber J.L."/>
            <person name="Bucci V."/>
            <person name="Roberts B."/>
            <person name="Faith J."/>
            <person name="Norman J.M."/>
        </authorList>
    </citation>
    <scope>NUCLEOTIDE SEQUENCE</scope>
    <source>
        <strain evidence="5">VE303-04</strain>
    </source>
</reference>
<dbReference type="InterPro" id="IPR008920">
    <property type="entry name" value="TF_FadR/GntR_C"/>
</dbReference>
<keyword evidence="3" id="KW-0804">Transcription</keyword>
<keyword evidence="1" id="KW-0805">Transcription regulation</keyword>
<name>A0AAW5F359_CLOSY</name>
<proteinExistence type="predicted"/>
<gene>
    <name evidence="5" type="ORF">K5I21_11495</name>
    <name evidence="6" type="ORF">PM006_15670</name>
</gene>
<evidence type="ECO:0000259" key="4">
    <source>
        <dbReference type="PROSITE" id="PS50949"/>
    </source>
</evidence>
<dbReference type="InterPro" id="IPR036388">
    <property type="entry name" value="WH-like_DNA-bd_sf"/>
</dbReference>
<dbReference type="GeneID" id="57970325"/>
<accession>A0AAW5F359</accession>
<dbReference type="SMART" id="SM00895">
    <property type="entry name" value="FCD"/>
    <property type="match status" value="1"/>
</dbReference>
<dbReference type="CDD" id="cd07377">
    <property type="entry name" value="WHTH_GntR"/>
    <property type="match status" value="1"/>
</dbReference>
<dbReference type="PROSITE" id="PS50949">
    <property type="entry name" value="HTH_GNTR"/>
    <property type="match status" value="1"/>
</dbReference>
<dbReference type="GO" id="GO:0003677">
    <property type="term" value="F:DNA binding"/>
    <property type="evidence" value="ECO:0007669"/>
    <property type="project" value="UniProtKB-KW"/>
</dbReference>
<feature type="domain" description="HTH gntR-type" evidence="4">
    <location>
        <begin position="15"/>
        <end position="82"/>
    </location>
</feature>
<protein>
    <submittedName>
        <fullName evidence="5">GntR family transcriptional regulator</fullName>
    </submittedName>
</protein>
<sequence length="226" mass="26229">MNDESLLGGGYIQTNTFKEQAYELIKDAILYNRFRIGAIYSQEAICNELRISRTPVREALLELQKEGYVCFCRGKGVKVVPVTEKDAKDILEMRMLMEKNNARLAALRSTDEEINGLIRCLDELKNNLESRDSRSLYRIDHKFHRDIAAATHNGWMHRETAMLLNNYLRFEVKSVYNNSIDAEIVLKEHLAIGAAIRDRNPEKAEQAVARHLNNSFKRTQRQLWEE</sequence>
<comment type="caution">
    <text evidence="5">The sequence shown here is derived from an EMBL/GenBank/DDBJ whole genome shotgun (WGS) entry which is preliminary data.</text>
</comment>
<evidence type="ECO:0000313" key="5">
    <source>
        <dbReference type="EMBL" id="MCK0086483.1"/>
    </source>
</evidence>
<reference evidence="6" key="2">
    <citation type="submission" date="2023-01" db="EMBL/GenBank/DDBJ databases">
        <title>Human gut microbiome strain richness.</title>
        <authorList>
            <person name="Chen-Liaw A."/>
        </authorList>
    </citation>
    <scope>NUCLEOTIDE SEQUENCE</scope>
    <source>
        <strain evidence="6">B1_m1001713B170214d0_201011</strain>
    </source>
</reference>
<evidence type="ECO:0000256" key="3">
    <source>
        <dbReference type="ARBA" id="ARBA00023163"/>
    </source>
</evidence>
<dbReference type="InterPro" id="IPR000524">
    <property type="entry name" value="Tscrpt_reg_HTH_GntR"/>
</dbReference>
<evidence type="ECO:0000313" key="7">
    <source>
        <dbReference type="Proteomes" id="UP001203136"/>
    </source>
</evidence>
<evidence type="ECO:0000256" key="2">
    <source>
        <dbReference type="ARBA" id="ARBA00023125"/>
    </source>
</evidence>
<dbReference type="EMBL" id="JAQLGM010000044">
    <property type="protein sequence ID" value="MDB2001643.1"/>
    <property type="molecule type" value="Genomic_DNA"/>
</dbReference>
<dbReference type="SMART" id="SM00345">
    <property type="entry name" value="HTH_GNTR"/>
    <property type="match status" value="1"/>
</dbReference>
<dbReference type="AlphaFoldDB" id="A0AAW5F359"/>
<evidence type="ECO:0000256" key="1">
    <source>
        <dbReference type="ARBA" id="ARBA00023015"/>
    </source>
</evidence>
<dbReference type="GO" id="GO:0003700">
    <property type="term" value="F:DNA-binding transcription factor activity"/>
    <property type="evidence" value="ECO:0007669"/>
    <property type="project" value="InterPro"/>
</dbReference>
<dbReference type="Proteomes" id="UP001300871">
    <property type="component" value="Unassembled WGS sequence"/>
</dbReference>
<dbReference type="InterPro" id="IPR036390">
    <property type="entry name" value="WH_DNA-bd_sf"/>
</dbReference>
<dbReference type="EMBL" id="JAINVB010000001">
    <property type="protein sequence ID" value="MCK0086483.1"/>
    <property type="molecule type" value="Genomic_DNA"/>
</dbReference>
<dbReference type="Gene3D" id="1.20.120.530">
    <property type="entry name" value="GntR ligand-binding domain-like"/>
    <property type="match status" value="1"/>
</dbReference>
<dbReference type="InterPro" id="IPR011711">
    <property type="entry name" value="GntR_C"/>
</dbReference>
<dbReference type="RefSeq" id="WP_003498643.1">
    <property type="nucleotide sequence ID" value="NZ_BAABZD010000014.1"/>
</dbReference>
<organism evidence="5 7">
    <name type="scientific">Clostridium symbiosum</name>
    <name type="common">Bacteroides symbiosus</name>
    <dbReference type="NCBI Taxonomy" id="1512"/>
    <lineage>
        <taxon>Bacteria</taxon>
        <taxon>Bacillati</taxon>
        <taxon>Bacillota</taxon>
        <taxon>Clostridia</taxon>
        <taxon>Lachnospirales</taxon>
        <taxon>Lachnospiraceae</taxon>
        <taxon>Otoolea</taxon>
    </lineage>
</organism>
<dbReference type="Pfam" id="PF00392">
    <property type="entry name" value="GntR"/>
    <property type="match status" value="1"/>
</dbReference>
<dbReference type="SUPFAM" id="SSF46785">
    <property type="entry name" value="Winged helix' DNA-binding domain"/>
    <property type="match status" value="1"/>
</dbReference>
<dbReference type="PRINTS" id="PR00035">
    <property type="entry name" value="HTHGNTR"/>
</dbReference>
<dbReference type="PANTHER" id="PTHR43537:SF24">
    <property type="entry name" value="GLUCONATE OPERON TRANSCRIPTIONAL REPRESSOR"/>
    <property type="match status" value="1"/>
</dbReference>
<dbReference type="Gene3D" id="1.10.10.10">
    <property type="entry name" value="Winged helix-like DNA-binding domain superfamily/Winged helix DNA-binding domain"/>
    <property type="match status" value="1"/>
</dbReference>
<dbReference type="SUPFAM" id="SSF48008">
    <property type="entry name" value="GntR ligand-binding domain-like"/>
    <property type="match status" value="1"/>
</dbReference>
<dbReference type="Proteomes" id="UP001203136">
    <property type="component" value="Unassembled WGS sequence"/>
</dbReference>